<accession>A0ABQ0MYU3</accession>
<evidence type="ECO:0000313" key="1">
    <source>
        <dbReference type="EMBL" id="GAW97532.1"/>
    </source>
</evidence>
<organism evidence="1 2">
    <name type="scientific">Colwellia marinimaniae</name>
    <dbReference type="NCBI Taxonomy" id="1513592"/>
    <lineage>
        <taxon>Bacteria</taxon>
        <taxon>Pseudomonadati</taxon>
        <taxon>Pseudomonadota</taxon>
        <taxon>Gammaproteobacteria</taxon>
        <taxon>Alteromonadales</taxon>
        <taxon>Colwelliaceae</taxon>
        <taxon>Colwellia</taxon>
    </lineage>
</organism>
<sequence length="112" mass="12760">MKTLIKFLYLSLFVFFAISSKQLRFAGIYSQARFINIAKEVGLKLSSDKAAWLTAKIVLKVKTLKAFMQSQDNPDPSHEKAVSLTDDVNDLVEALVVENKSSYIYRCFVRFT</sequence>
<proteinExistence type="predicted"/>
<name>A0ABQ0MYU3_9GAMM</name>
<keyword evidence="2" id="KW-1185">Reference proteome</keyword>
<gene>
    <name evidence="1" type="ORF">MTCD1_03159</name>
</gene>
<reference evidence="1 2" key="1">
    <citation type="submission" date="2017-06" db="EMBL/GenBank/DDBJ databases">
        <title>Whole Genome Sequences of Colwellia marinimaniae MTCD1.</title>
        <authorList>
            <person name="Kusumoto H."/>
            <person name="Inoue M."/>
            <person name="Tanikawa K."/>
            <person name="Maeji H."/>
            <person name="Cameron J.H."/>
            <person name="Bartlett D.H."/>
        </authorList>
    </citation>
    <scope>NUCLEOTIDE SEQUENCE [LARGE SCALE GENOMIC DNA]</scope>
    <source>
        <strain evidence="1 2">MTCD1</strain>
    </source>
</reference>
<dbReference type="RefSeq" id="WP_057180550.1">
    <property type="nucleotide sequence ID" value="NZ_BDQM01000036.1"/>
</dbReference>
<dbReference type="Proteomes" id="UP000197068">
    <property type="component" value="Unassembled WGS sequence"/>
</dbReference>
<comment type="caution">
    <text evidence="1">The sequence shown here is derived from an EMBL/GenBank/DDBJ whole genome shotgun (WGS) entry which is preliminary data.</text>
</comment>
<dbReference type="EMBL" id="BDQM01000036">
    <property type="protein sequence ID" value="GAW97532.1"/>
    <property type="molecule type" value="Genomic_DNA"/>
</dbReference>
<evidence type="ECO:0000313" key="2">
    <source>
        <dbReference type="Proteomes" id="UP000197068"/>
    </source>
</evidence>
<protein>
    <submittedName>
        <fullName evidence="1">Uncharacterized protein</fullName>
    </submittedName>
</protein>